<reference evidence="2 3" key="1">
    <citation type="submission" date="2018-11" db="EMBL/GenBank/DDBJ databases">
        <title>Genome sequence of Saitozyma podzolica DSM 27192.</title>
        <authorList>
            <person name="Aliyu H."/>
            <person name="Gorte O."/>
            <person name="Ochsenreither K."/>
        </authorList>
    </citation>
    <scope>NUCLEOTIDE SEQUENCE [LARGE SCALE GENOMIC DNA]</scope>
    <source>
        <strain evidence="2 3">DSM 27192</strain>
    </source>
</reference>
<dbReference type="EMBL" id="RSCD01000007">
    <property type="protein sequence ID" value="RSH91765.1"/>
    <property type="molecule type" value="Genomic_DNA"/>
</dbReference>
<feature type="compositionally biased region" description="Polar residues" evidence="1">
    <location>
        <begin position="39"/>
        <end position="57"/>
    </location>
</feature>
<feature type="compositionally biased region" description="Basic residues" evidence="1">
    <location>
        <begin position="153"/>
        <end position="165"/>
    </location>
</feature>
<feature type="compositionally biased region" description="Low complexity" evidence="1">
    <location>
        <begin position="131"/>
        <end position="152"/>
    </location>
</feature>
<gene>
    <name evidence="2" type="ORF">EHS25_009134</name>
</gene>
<organism evidence="2 3">
    <name type="scientific">Saitozyma podzolica</name>
    <dbReference type="NCBI Taxonomy" id="1890683"/>
    <lineage>
        <taxon>Eukaryota</taxon>
        <taxon>Fungi</taxon>
        <taxon>Dikarya</taxon>
        <taxon>Basidiomycota</taxon>
        <taxon>Agaricomycotina</taxon>
        <taxon>Tremellomycetes</taxon>
        <taxon>Tremellales</taxon>
        <taxon>Trimorphomycetaceae</taxon>
        <taxon>Saitozyma</taxon>
    </lineage>
</organism>
<feature type="region of interest" description="Disordered" evidence="1">
    <location>
        <begin position="121"/>
        <end position="235"/>
    </location>
</feature>
<dbReference type="AlphaFoldDB" id="A0A427YKY5"/>
<protein>
    <submittedName>
        <fullName evidence="2">Uncharacterized protein</fullName>
    </submittedName>
</protein>
<feature type="compositionally biased region" description="Acidic residues" evidence="1">
    <location>
        <begin position="259"/>
        <end position="274"/>
    </location>
</feature>
<sequence length="335" mass="35152">MTSDDFAFPVASQLEPPLATHSGACDQRIIGTATLLHRNASNSSDAGDTATGTTHSSLVERERDVGKKEVVKPEGEGGHGHEVMLEGLIAEGKGKREKRATTATTLGFDFVPNPSVLAVPDADGGVSRSVAGSGTAGKSSKSKPKPSLLSTTKHSHPHPHSHPHSPRASSRPLTPTDRGTPLGGHLPSHLHLSASNPSLSLGRASPALSNTPSTPGLVPHSSTEDPDPDLSDWEHVDDFDEGARRADTVALAPSGPEQLPEDESDVGEVDSEGEEDVIVLGELELEDELELVDRRKERRLEQMDRAKIDLGKKGVAQSPVSYAAALGVKGAAINL</sequence>
<accession>A0A427YKY5</accession>
<feature type="region of interest" description="Disordered" evidence="1">
    <location>
        <begin position="250"/>
        <end position="274"/>
    </location>
</feature>
<evidence type="ECO:0000313" key="3">
    <source>
        <dbReference type="Proteomes" id="UP000279259"/>
    </source>
</evidence>
<evidence type="ECO:0000256" key="1">
    <source>
        <dbReference type="SAM" id="MobiDB-lite"/>
    </source>
</evidence>
<dbReference type="OrthoDB" id="2565236at2759"/>
<feature type="compositionally biased region" description="Low complexity" evidence="1">
    <location>
        <begin position="179"/>
        <end position="201"/>
    </location>
</feature>
<evidence type="ECO:0000313" key="2">
    <source>
        <dbReference type="EMBL" id="RSH91765.1"/>
    </source>
</evidence>
<name>A0A427YKY5_9TREE</name>
<feature type="compositionally biased region" description="Basic and acidic residues" evidence="1">
    <location>
        <begin position="58"/>
        <end position="84"/>
    </location>
</feature>
<dbReference type="Proteomes" id="UP000279259">
    <property type="component" value="Unassembled WGS sequence"/>
</dbReference>
<comment type="caution">
    <text evidence="2">The sequence shown here is derived from an EMBL/GenBank/DDBJ whole genome shotgun (WGS) entry which is preliminary data.</text>
</comment>
<proteinExistence type="predicted"/>
<feature type="region of interest" description="Disordered" evidence="1">
    <location>
        <begin position="39"/>
        <end position="84"/>
    </location>
</feature>
<keyword evidence="3" id="KW-1185">Reference proteome</keyword>